<feature type="domain" description="NADPH-dependent reductive aminase-like C-terminal" evidence="4">
    <location>
        <begin position="159"/>
        <end position="285"/>
    </location>
</feature>
<feature type="domain" description="6-phosphogluconate dehydrogenase NADP-binding" evidence="3">
    <location>
        <begin position="3"/>
        <end position="153"/>
    </location>
</feature>
<dbReference type="InterPro" id="IPR051265">
    <property type="entry name" value="HIBADH-related_NP60_sf"/>
</dbReference>
<organism evidence="5 6">
    <name type="scientific">Nocardia neocaledoniensis</name>
    <dbReference type="NCBI Taxonomy" id="236511"/>
    <lineage>
        <taxon>Bacteria</taxon>
        <taxon>Bacillati</taxon>
        <taxon>Actinomycetota</taxon>
        <taxon>Actinomycetes</taxon>
        <taxon>Mycobacteriales</taxon>
        <taxon>Nocardiaceae</taxon>
        <taxon>Nocardia</taxon>
    </lineage>
</organism>
<keyword evidence="2" id="KW-0560">Oxidoreductase</keyword>
<evidence type="ECO:0000259" key="3">
    <source>
        <dbReference type="Pfam" id="PF03446"/>
    </source>
</evidence>
<dbReference type="Gene3D" id="1.10.1040.10">
    <property type="entry name" value="N-(1-d-carboxylethyl)-l-norvaline Dehydrogenase, domain 2"/>
    <property type="match status" value="1"/>
</dbReference>
<evidence type="ECO:0000256" key="1">
    <source>
        <dbReference type="ARBA" id="ARBA00009080"/>
    </source>
</evidence>
<dbReference type="Proteomes" id="UP000246410">
    <property type="component" value="Unassembled WGS sequence"/>
</dbReference>
<dbReference type="EMBL" id="QGTL01000003">
    <property type="protein sequence ID" value="PWV77853.1"/>
    <property type="molecule type" value="Genomic_DNA"/>
</dbReference>
<dbReference type="RefSeq" id="WP_110037272.1">
    <property type="nucleotide sequence ID" value="NZ_QGTL01000003.1"/>
</dbReference>
<protein>
    <submittedName>
        <fullName evidence="5">3-hydroxyisobutyrate dehydrogenase-like beta-hydroxyacid dehydrogenase</fullName>
    </submittedName>
</protein>
<dbReference type="Pfam" id="PF21761">
    <property type="entry name" value="RedAm-like_C"/>
    <property type="match status" value="1"/>
</dbReference>
<comment type="similarity">
    <text evidence="1">Belongs to the HIBADH-related family.</text>
</comment>
<proteinExistence type="inferred from homology"/>
<name>A0A317NSJ2_9NOCA</name>
<evidence type="ECO:0000313" key="6">
    <source>
        <dbReference type="Proteomes" id="UP000246410"/>
    </source>
</evidence>
<dbReference type="Gene3D" id="3.40.50.720">
    <property type="entry name" value="NAD(P)-binding Rossmann-like Domain"/>
    <property type="match status" value="1"/>
</dbReference>
<dbReference type="PANTHER" id="PTHR43580">
    <property type="entry name" value="OXIDOREDUCTASE GLYR1-RELATED"/>
    <property type="match status" value="1"/>
</dbReference>
<keyword evidence="6" id="KW-1185">Reference proteome</keyword>
<dbReference type="GO" id="GO:0016491">
    <property type="term" value="F:oxidoreductase activity"/>
    <property type="evidence" value="ECO:0007669"/>
    <property type="project" value="UniProtKB-KW"/>
</dbReference>
<evidence type="ECO:0000256" key="2">
    <source>
        <dbReference type="ARBA" id="ARBA00023002"/>
    </source>
</evidence>
<dbReference type="AlphaFoldDB" id="A0A317NSJ2"/>
<sequence>MTVTVLGLGEMGTALALATLATDQQVTVWNRSADKAAPLLAKGAREAATVAAAVAESEVVLVNVKGGGVAAELLREAGAGLAGRTVLNLTDGPAEQAKATAELAAELGADYLHGQIMTIAPAIGSPDAVIFLGGSRAAFDRHEGLLRALGGRARYVSADPTVPVRYGMAVHDIMWGLLNGFLHASALLGKAGLSVGEFSEHAEPSLAGMLSMFPMLATEIDRAEHATPYGALVHHLPSIDDLITESAALGIDVELPNYTRGLVARAIDAGHRDDSYSRLVEHFRR</sequence>
<dbReference type="InterPro" id="IPR015815">
    <property type="entry name" value="HIBADH-related"/>
</dbReference>
<dbReference type="PIRSF" id="PIRSF000103">
    <property type="entry name" value="HIBADH"/>
    <property type="match status" value="1"/>
</dbReference>
<dbReference type="SUPFAM" id="SSF51735">
    <property type="entry name" value="NAD(P)-binding Rossmann-fold domains"/>
    <property type="match status" value="1"/>
</dbReference>
<evidence type="ECO:0000259" key="4">
    <source>
        <dbReference type="Pfam" id="PF21761"/>
    </source>
</evidence>
<gene>
    <name evidence="5" type="ORF">DFR69_103453</name>
</gene>
<dbReference type="GO" id="GO:0050661">
    <property type="term" value="F:NADP binding"/>
    <property type="evidence" value="ECO:0007669"/>
    <property type="project" value="InterPro"/>
</dbReference>
<dbReference type="InterPro" id="IPR036291">
    <property type="entry name" value="NAD(P)-bd_dom_sf"/>
</dbReference>
<dbReference type="PANTHER" id="PTHR43580:SF2">
    <property type="entry name" value="CYTOKINE-LIKE NUCLEAR FACTOR N-PAC"/>
    <property type="match status" value="1"/>
</dbReference>
<reference evidence="5 6" key="1">
    <citation type="submission" date="2018-05" db="EMBL/GenBank/DDBJ databases">
        <title>Genomic Encyclopedia of Type Strains, Phase IV (KMG-IV): sequencing the most valuable type-strain genomes for metagenomic binning, comparative biology and taxonomic classification.</title>
        <authorList>
            <person name="Goeker M."/>
        </authorList>
    </citation>
    <scope>NUCLEOTIDE SEQUENCE [LARGE SCALE GENOMIC DNA]</scope>
    <source>
        <strain evidence="5 6">DSM 44717</strain>
    </source>
</reference>
<dbReference type="InterPro" id="IPR048666">
    <property type="entry name" value="RedAm-like_C"/>
</dbReference>
<dbReference type="InterPro" id="IPR006115">
    <property type="entry name" value="6PGDH_NADP-bd"/>
</dbReference>
<comment type="caution">
    <text evidence="5">The sequence shown here is derived from an EMBL/GenBank/DDBJ whole genome shotgun (WGS) entry which is preliminary data.</text>
</comment>
<evidence type="ECO:0000313" key="5">
    <source>
        <dbReference type="EMBL" id="PWV77853.1"/>
    </source>
</evidence>
<accession>A0A317NSJ2</accession>
<dbReference type="Pfam" id="PF03446">
    <property type="entry name" value="NAD_binding_2"/>
    <property type="match status" value="1"/>
</dbReference>
<dbReference type="InterPro" id="IPR013328">
    <property type="entry name" value="6PGD_dom2"/>
</dbReference>